<proteinExistence type="predicted"/>
<accession>A0A848F6Z9</accession>
<keyword evidence="3" id="KW-1185">Reference proteome</keyword>
<comment type="caution">
    <text evidence="2">The sequence shown here is derived from an EMBL/GenBank/DDBJ whole genome shotgun (WGS) entry which is preliminary data.</text>
</comment>
<dbReference type="Proteomes" id="UP000574067">
    <property type="component" value="Unassembled WGS sequence"/>
</dbReference>
<evidence type="ECO:0000313" key="3">
    <source>
        <dbReference type="Proteomes" id="UP000574067"/>
    </source>
</evidence>
<reference evidence="2 3" key="1">
    <citation type="submission" date="2020-04" db="EMBL/GenBank/DDBJ databases">
        <title>Azohydromonas sp. isolated from soil.</title>
        <authorList>
            <person name="Dahal R.H."/>
        </authorList>
    </citation>
    <scope>NUCLEOTIDE SEQUENCE [LARGE SCALE GENOMIC DNA]</scope>
    <source>
        <strain evidence="2 3">G-1-1-14</strain>
    </source>
</reference>
<feature type="transmembrane region" description="Helical" evidence="1">
    <location>
        <begin position="58"/>
        <end position="76"/>
    </location>
</feature>
<sequence>MNQKPTPTLFQKLKLPKRVWVLAALYWLASLGHSAHNAEFLVFYPNLPQEITRETVYLGWALMTAIGLVAGAFSVLGLGVLAGLCLGFYGALGTGVLAYYAQAHWSEYTLGANMTIWAQALLGAAVATAALTVAIRAVVRGPRRHRSLAARQHSSR</sequence>
<organism evidence="2 3">
    <name type="scientific">Azohydromonas caseinilytica</name>
    <dbReference type="NCBI Taxonomy" id="2728836"/>
    <lineage>
        <taxon>Bacteria</taxon>
        <taxon>Pseudomonadati</taxon>
        <taxon>Pseudomonadota</taxon>
        <taxon>Betaproteobacteria</taxon>
        <taxon>Burkholderiales</taxon>
        <taxon>Sphaerotilaceae</taxon>
        <taxon>Azohydromonas</taxon>
    </lineage>
</organism>
<protein>
    <submittedName>
        <fullName evidence="2">Uncharacterized protein</fullName>
    </submittedName>
</protein>
<evidence type="ECO:0000256" key="1">
    <source>
        <dbReference type="SAM" id="Phobius"/>
    </source>
</evidence>
<feature type="transmembrane region" description="Helical" evidence="1">
    <location>
        <begin position="116"/>
        <end position="139"/>
    </location>
</feature>
<evidence type="ECO:0000313" key="2">
    <source>
        <dbReference type="EMBL" id="NML14339.1"/>
    </source>
</evidence>
<feature type="transmembrane region" description="Helical" evidence="1">
    <location>
        <begin position="81"/>
        <end position="101"/>
    </location>
</feature>
<keyword evidence="1" id="KW-1133">Transmembrane helix</keyword>
<keyword evidence="1" id="KW-0812">Transmembrane</keyword>
<dbReference type="EMBL" id="JABBFW010000002">
    <property type="protein sequence ID" value="NML14339.1"/>
    <property type="molecule type" value="Genomic_DNA"/>
</dbReference>
<dbReference type="AlphaFoldDB" id="A0A848F6Z9"/>
<gene>
    <name evidence="2" type="ORF">HHL10_05020</name>
</gene>
<name>A0A848F6Z9_9BURK</name>
<keyword evidence="1" id="KW-0472">Membrane</keyword>
<dbReference type="RefSeq" id="WP_169159228.1">
    <property type="nucleotide sequence ID" value="NZ_JABBFW010000002.1"/>
</dbReference>